<keyword evidence="1" id="KW-0732">Signal</keyword>
<evidence type="ECO:0000313" key="2">
    <source>
        <dbReference type="EMBL" id="OBR09837.1"/>
    </source>
</evidence>
<dbReference type="OrthoDB" id="4833746at2759"/>
<accession>A0A1B7YCS3</accession>
<keyword evidence="3" id="KW-1185">Reference proteome</keyword>
<protein>
    <submittedName>
        <fullName evidence="2">Alpha-glucanase</fullName>
    </submittedName>
</protein>
<feature type="chain" id="PRO_5008601538" evidence="1">
    <location>
        <begin position="21"/>
        <end position="275"/>
    </location>
</feature>
<dbReference type="Proteomes" id="UP000092177">
    <property type="component" value="Chromosome 4"/>
</dbReference>
<evidence type="ECO:0000256" key="1">
    <source>
        <dbReference type="SAM" id="SignalP"/>
    </source>
</evidence>
<name>A0A1B7YCS3_COLHI</name>
<proteinExistence type="predicted"/>
<feature type="signal peptide" evidence="1">
    <location>
        <begin position="1"/>
        <end position="20"/>
    </location>
</feature>
<gene>
    <name evidence="2" type="ORF">CH63R_05529</name>
</gene>
<comment type="caution">
    <text evidence="2">The sequence shown here is derived from an EMBL/GenBank/DDBJ whole genome shotgun (WGS) entry which is preliminary data.</text>
</comment>
<reference evidence="3" key="1">
    <citation type="journal article" date="2017" name="BMC Genomics">
        <title>Gapless genome assembly of Colletotrichum higginsianum reveals chromosome structure and association of transposable elements with secondary metabolite gene clusters.</title>
        <authorList>
            <person name="Dallery J.-F."/>
            <person name="Lapalu N."/>
            <person name="Zampounis A."/>
            <person name="Pigne S."/>
            <person name="Luyten I."/>
            <person name="Amselem J."/>
            <person name="Wittenberg A.H.J."/>
            <person name="Zhou S."/>
            <person name="de Queiroz M.V."/>
            <person name="Robin G.P."/>
            <person name="Auger A."/>
            <person name="Hainaut M."/>
            <person name="Henrissat B."/>
            <person name="Kim K.-T."/>
            <person name="Lee Y.-H."/>
            <person name="Lespinet O."/>
            <person name="Schwartz D.C."/>
            <person name="Thon M.R."/>
            <person name="O'Connell R.J."/>
        </authorList>
    </citation>
    <scope>NUCLEOTIDE SEQUENCE [LARGE SCALE GENOMIC DNA]</scope>
    <source>
        <strain evidence="3">IMI 349063</strain>
    </source>
</reference>
<dbReference type="EMBL" id="LTAN01000004">
    <property type="protein sequence ID" value="OBR09837.1"/>
    <property type="molecule type" value="Genomic_DNA"/>
</dbReference>
<evidence type="ECO:0000313" key="3">
    <source>
        <dbReference type="Proteomes" id="UP000092177"/>
    </source>
</evidence>
<sequence>MRRLNFLLFAGTALWGSVSGLALTLEARHDGLNVNRRLDCYRTPDCQDLRVKQCSPGYTYVGWAKDSCHEVSRMRHNPVGGGGTCEADSPEQKTNSGKPICCHDDTVERFGVDANGKKRECIWRGTGPNCNGAGEEGEVVLFKSGNGGGPTESDQSQCSTGYKYFTCPLPGWDQMMAECRWTECQGQCRADEAQVATNNEMYGRCPHPHLARYVKLCCRLGKLKKPLTSCHWVGYDRCDDNTCHPDEVTAARSEVGYGYGCQYQGDFEKEGKADE</sequence>
<organism evidence="2 3">
    <name type="scientific">Colletotrichum higginsianum (strain IMI 349063)</name>
    <name type="common">Crucifer anthracnose fungus</name>
    <dbReference type="NCBI Taxonomy" id="759273"/>
    <lineage>
        <taxon>Eukaryota</taxon>
        <taxon>Fungi</taxon>
        <taxon>Dikarya</taxon>
        <taxon>Ascomycota</taxon>
        <taxon>Pezizomycotina</taxon>
        <taxon>Sordariomycetes</taxon>
        <taxon>Hypocreomycetidae</taxon>
        <taxon>Glomerellales</taxon>
        <taxon>Glomerellaceae</taxon>
        <taxon>Colletotrichum</taxon>
        <taxon>Colletotrichum destructivum species complex</taxon>
    </lineage>
</organism>
<dbReference type="GeneID" id="28864611"/>
<dbReference type="VEuPathDB" id="FungiDB:CH63R_05529"/>
<dbReference type="AlphaFoldDB" id="A0A1B7YCS3"/>
<dbReference type="KEGG" id="chig:CH63R_05529"/>
<dbReference type="RefSeq" id="XP_018158354.1">
    <property type="nucleotide sequence ID" value="XM_018300504.1"/>
</dbReference>